<evidence type="ECO:0000313" key="2">
    <source>
        <dbReference type="Proteomes" id="UP000736672"/>
    </source>
</evidence>
<dbReference type="EMBL" id="JAGTJS010000008">
    <property type="protein sequence ID" value="KAH7260278.1"/>
    <property type="molecule type" value="Genomic_DNA"/>
</dbReference>
<gene>
    <name evidence="1" type="ORF">B0J15DRAFT_282944</name>
</gene>
<dbReference type="AlphaFoldDB" id="A0A9P9KG39"/>
<name>A0A9P9KG39_FUSSL</name>
<reference evidence="1" key="1">
    <citation type="journal article" date="2021" name="Nat. Commun.">
        <title>Genetic determinants of endophytism in the Arabidopsis root mycobiome.</title>
        <authorList>
            <person name="Mesny F."/>
            <person name="Miyauchi S."/>
            <person name="Thiergart T."/>
            <person name="Pickel B."/>
            <person name="Atanasova L."/>
            <person name="Karlsson M."/>
            <person name="Huettel B."/>
            <person name="Barry K.W."/>
            <person name="Haridas S."/>
            <person name="Chen C."/>
            <person name="Bauer D."/>
            <person name="Andreopoulos W."/>
            <person name="Pangilinan J."/>
            <person name="LaButti K."/>
            <person name="Riley R."/>
            <person name="Lipzen A."/>
            <person name="Clum A."/>
            <person name="Drula E."/>
            <person name="Henrissat B."/>
            <person name="Kohler A."/>
            <person name="Grigoriev I.V."/>
            <person name="Martin F.M."/>
            <person name="Hacquard S."/>
        </authorList>
    </citation>
    <scope>NUCLEOTIDE SEQUENCE</scope>
    <source>
        <strain evidence="1">FSSC 5 MPI-SDFR-AT-0091</strain>
    </source>
</reference>
<protein>
    <submittedName>
        <fullName evidence="1">Uncharacterized protein</fullName>
    </submittedName>
</protein>
<sequence length="234" mass="26339">MNPSMTTEFAPDMHPHDVDELQLWIRHASNLVYTPEYNRCSRSYTGPFFSPSVGDPPIHAPALADVASSIHSRCLQFAIRNRLVLLHACLTKLARYVSIRGSGAPCLEAQSPFAESVGFSLSLRYEAPRNRDLNAGSNQVNLMLEIQLSAASNWLPFPSLTLTVPAAPSRTYYSRPPLRPACRGLVLYDQGQRVSKEDHWTLAMWFGCLLSSLNMCLWFSYCSFHRRWSDASLE</sequence>
<proteinExistence type="predicted"/>
<organism evidence="1 2">
    <name type="scientific">Fusarium solani</name>
    <name type="common">Filamentous fungus</name>
    <dbReference type="NCBI Taxonomy" id="169388"/>
    <lineage>
        <taxon>Eukaryota</taxon>
        <taxon>Fungi</taxon>
        <taxon>Dikarya</taxon>
        <taxon>Ascomycota</taxon>
        <taxon>Pezizomycotina</taxon>
        <taxon>Sordariomycetes</taxon>
        <taxon>Hypocreomycetidae</taxon>
        <taxon>Hypocreales</taxon>
        <taxon>Nectriaceae</taxon>
        <taxon>Fusarium</taxon>
        <taxon>Fusarium solani species complex</taxon>
    </lineage>
</organism>
<evidence type="ECO:0000313" key="1">
    <source>
        <dbReference type="EMBL" id="KAH7260278.1"/>
    </source>
</evidence>
<accession>A0A9P9KG39</accession>
<dbReference type="Proteomes" id="UP000736672">
    <property type="component" value="Unassembled WGS sequence"/>
</dbReference>
<keyword evidence="2" id="KW-1185">Reference proteome</keyword>
<comment type="caution">
    <text evidence="1">The sequence shown here is derived from an EMBL/GenBank/DDBJ whole genome shotgun (WGS) entry which is preliminary data.</text>
</comment>